<evidence type="ECO:0000256" key="3">
    <source>
        <dbReference type="RuleBase" id="RU004508"/>
    </source>
</evidence>
<dbReference type="InterPro" id="IPR015424">
    <property type="entry name" value="PyrdxlP-dep_Trfase"/>
</dbReference>
<dbReference type="PIRSF" id="PIRSF000390">
    <property type="entry name" value="PLP_StrS"/>
    <property type="match status" value="1"/>
</dbReference>
<protein>
    <submittedName>
        <fullName evidence="4">dTDP-4-amino-4,6-dideoxygalactose transaminase</fullName>
        <ecNumber evidence="4">2.6.1.59</ecNumber>
    </submittedName>
</protein>
<name>A0A956NAU5_UNCEI</name>
<dbReference type="EC" id="2.6.1.59" evidence="4"/>
<dbReference type="CDD" id="cd00616">
    <property type="entry name" value="AHBA_syn"/>
    <property type="match status" value="1"/>
</dbReference>
<proteinExistence type="inferred from homology"/>
<dbReference type="Pfam" id="PF01041">
    <property type="entry name" value="DegT_DnrJ_EryC1"/>
    <property type="match status" value="1"/>
</dbReference>
<dbReference type="GO" id="GO:0019180">
    <property type="term" value="F:dTDP-4-amino-4,6-dideoxygalactose transaminase activity"/>
    <property type="evidence" value="ECO:0007669"/>
    <property type="project" value="UniProtKB-EC"/>
</dbReference>
<evidence type="ECO:0000313" key="4">
    <source>
        <dbReference type="EMBL" id="MCA9755591.1"/>
    </source>
</evidence>
<keyword evidence="4" id="KW-0032">Aminotransferase</keyword>
<dbReference type="SUPFAM" id="SSF53383">
    <property type="entry name" value="PLP-dependent transferases"/>
    <property type="match status" value="1"/>
</dbReference>
<organism evidence="4 5">
    <name type="scientific">Eiseniibacteriota bacterium</name>
    <dbReference type="NCBI Taxonomy" id="2212470"/>
    <lineage>
        <taxon>Bacteria</taxon>
        <taxon>Candidatus Eiseniibacteriota</taxon>
    </lineage>
</organism>
<dbReference type="GO" id="GO:0000271">
    <property type="term" value="P:polysaccharide biosynthetic process"/>
    <property type="evidence" value="ECO:0007669"/>
    <property type="project" value="TreeGrafter"/>
</dbReference>
<feature type="active site" description="Proton acceptor" evidence="1">
    <location>
        <position position="182"/>
    </location>
</feature>
<evidence type="ECO:0000313" key="5">
    <source>
        <dbReference type="Proteomes" id="UP000739538"/>
    </source>
</evidence>
<dbReference type="Gene3D" id="3.40.640.10">
    <property type="entry name" value="Type I PLP-dependent aspartate aminotransferase-like (Major domain)"/>
    <property type="match status" value="1"/>
</dbReference>
<dbReference type="InterPro" id="IPR015421">
    <property type="entry name" value="PyrdxlP-dep_Trfase_major"/>
</dbReference>
<dbReference type="EMBL" id="JAGQHS010000027">
    <property type="protein sequence ID" value="MCA9755591.1"/>
    <property type="molecule type" value="Genomic_DNA"/>
</dbReference>
<dbReference type="InterPro" id="IPR012749">
    <property type="entry name" value="WecE-like"/>
</dbReference>
<dbReference type="PANTHER" id="PTHR30244:SF34">
    <property type="entry name" value="DTDP-4-AMINO-4,6-DIDEOXYGALACTOSE TRANSAMINASE"/>
    <property type="match status" value="1"/>
</dbReference>
<dbReference type="AlphaFoldDB" id="A0A956NAU5"/>
<sequence>MRIPFNRPSFQGKERQYLLEAADSGHWAGDGPFTKKCHRVFEEIQGVHKVLLTTSCTHALEMSALLLDIEPGDEVIVPSFTFVSTANAFALAGARIRFCDIYPDTLNLDIESVRALVTDRTRAVVPVHYAGVGCEMDALTELADEHDLAIVEDNAHGLFGAYRGRALGTFGSLATLSFHETKNFSCGEGGALLINDPELVGRAEIIREKGTNRSRFFRGEVDKYTWVDLGSSYLPSELLAAVLYAQLEVRDEIQAKRRRIWERYDEVLAPWAKERGIQTPHVPDYCEQTYHMYYMLFPDLDRRQALIGRLKEQGILSVFHYLPLHLSDKGLELGGKPGECPVTEDVSDRLLRLPFFNGLTSSEQDEVIEAVMREWDRL</sequence>
<dbReference type="InterPro" id="IPR015422">
    <property type="entry name" value="PyrdxlP-dep_Trfase_small"/>
</dbReference>
<accession>A0A956NAU5</accession>
<dbReference type="Proteomes" id="UP000739538">
    <property type="component" value="Unassembled WGS sequence"/>
</dbReference>
<dbReference type="GO" id="GO:0030170">
    <property type="term" value="F:pyridoxal phosphate binding"/>
    <property type="evidence" value="ECO:0007669"/>
    <property type="project" value="TreeGrafter"/>
</dbReference>
<gene>
    <name evidence="4" type="primary">rffA</name>
    <name evidence="4" type="synonym">fcnA</name>
    <name evidence="4" type="synonym">wecE</name>
    <name evidence="4" type="ORF">KDA27_07300</name>
</gene>
<comment type="caution">
    <text evidence="4">The sequence shown here is derived from an EMBL/GenBank/DDBJ whole genome shotgun (WGS) entry which is preliminary data.</text>
</comment>
<dbReference type="Gene3D" id="3.90.1150.10">
    <property type="entry name" value="Aspartate Aminotransferase, domain 1"/>
    <property type="match status" value="1"/>
</dbReference>
<keyword evidence="2 3" id="KW-0663">Pyridoxal phosphate</keyword>
<dbReference type="NCBIfam" id="TIGR02379">
    <property type="entry name" value="ECA_wecE"/>
    <property type="match status" value="1"/>
</dbReference>
<evidence type="ECO:0000256" key="2">
    <source>
        <dbReference type="PIRSR" id="PIRSR000390-2"/>
    </source>
</evidence>
<dbReference type="FunFam" id="3.40.640.10:FF:000037">
    <property type="entry name" value="dTDP-4-amino-4,6-dideoxygalactose transaminase"/>
    <property type="match status" value="1"/>
</dbReference>
<keyword evidence="4" id="KW-0808">Transferase</keyword>
<comment type="similarity">
    <text evidence="3">Belongs to the DegT/DnrJ/EryC1 family.</text>
</comment>
<reference evidence="4" key="1">
    <citation type="submission" date="2020-04" db="EMBL/GenBank/DDBJ databases">
        <authorList>
            <person name="Zhang T."/>
        </authorList>
    </citation>
    <scope>NUCLEOTIDE SEQUENCE</scope>
    <source>
        <strain evidence="4">HKST-UBA02</strain>
    </source>
</reference>
<dbReference type="PANTHER" id="PTHR30244">
    <property type="entry name" value="TRANSAMINASE"/>
    <property type="match status" value="1"/>
</dbReference>
<feature type="modified residue" description="N6-(pyridoxal phosphate)lysine" evidence="2">
    <location>
        <position position="182"/>
    </location>
</feature>
<evidence type="ECO:0000256" key="1">
    <source>
        <dbReference type="PIRSR" id="PIRSR000390-1"/>
    </source>
</evidence>
<dbReference type="NCBIfam" id="NF008687">
    <property type="entry name" value="PRK11706.1"/>
    <property type="match status" value="1"/>
</dbReference>
<reference evidence="4" key="2">
    <citation type="journal article" date="2021" name="Microbiome">
        <title>Successional dynamics and alternative stable states in a saline activated sludge microbial community over 9 years.</title>
        <authorList>
            <person name="Wang Y."/>
            <person name="Ye J."/>
            <person name="Ju F."/>
            <person name="Liu L."/>
            <person name="Boyd J.A."/>
            <person name="Deng Y."/>
            <person name="Parks D.H."/>
            <person name="Jiang X."/>
            <person name="Yin X."/>
            <person name="Woodcroft B.J."/>
            <person name="Tyson G.W."/>
            <person name="Hugenholtz P."/>
            <person name="Polz M.F."/>
            <person name="Zhang T."/>
        </authorList>
    </citation>
    <scope>NUCLEOTIDE SEQUENCE</scope>
    <source>
        <strain evidence="4">HKST-UBA02</strain>
    </source>
</reference>
<dbReference type="InterPro" id="IPR000653">
    <property type="entry name" value="DegT/StrS_aminotransferase"/>
</dbReference>